<dbReference type="RefSeq" id="WP_119769236.1">
    <property type="nucleotide sequence ID" value="NZ_QYUO01000001.1"/>
</dbReference>
<evidence type="ECO:0000259" key="5">
    <source>
        <dbReference type="PROSITE" id="PS50850"/>
    </source>
</evidence>
<feature type="transmembrane region" description="Helical" evidence="4">
    <location>
        <begin position="298"/>
        <end position="315"/>
    </location>
</feature>
<evidence type="ECO:0000256" key="4">
    <source>
        <dbReference type="SAM" id="Phobius"/>
    </source>
</evidence>
<feature type="transmembrane region" description="Helical" evidence="4">
    <location>
        <begin position="47"/>
        <end position="65"/>
    </location>
</feature>
<keyword evidence="2 4" id="KW-1133">Transmembrane helix</keyword>
<keyword evidence="7" id="KW-1185">Reference proteome</keyword>
<dbReference type="EMBL" id="QYUO01000001">
    <property type="protein sequence ID" value="RJF99295.1"/>
    <property type="molecule type" value="Genomic_DNA"/>
</dbReference>
<dbReference type="InterPro" id="IPR036259">
    <property type="entry name" value="MFS_trans_sf"/>
</dbReference>
<dbReference type="PANTHER" id="PTHR23534">
    <property type="entry name" value="MFS PERMEASE"/>
    <property type="match status" value="1"/>
</dbReference>
<evidence type="ECO:0000256" key="2">
    <source>
        <dbReference type="ARBA" id="ARBA00022989"/>
    </source>
</evidence>
<dbReference type="OrthoDB" id="8558006at2"/>
<proteinExistence type="predicted"/>
<dbReference type="SUPFAM" id="SSF103473">
    <property type="entry name" value="MFS general substrate transporter"/>
    <property type="match status" value="1"/>
</dbReference>
<evidence type="ECO:0000313" key="6">
    <source>
        <dbReference type="EMBL" id="RJF99295.1"/>
    </source>
</evidence>
<reference evidence="7" key="1">
    <citation type="submission" date="2018-09" db="EMBL/GenBank/DDBJ databases">
        <authorList>
            <person name="Zhu H."/>
        </authorList>
    </citation>
    <scope>NUCLEOTIDE SEQUENCE [LARGE SCALE GENOMIC DNA]</scope>
    <source>
        <strain evidence="7">K1R23-30</strain>
    </source>
</reference>
<dbReference type="PANTHER" id="PTHR23534:SF1">
    <property type="entry name" value="MAJOR FACILITATOR SUPERFAMILY PROTEIN"/>
    <property type="match status" value="1"/>
</dbReference>
<protein>
    <submittedName>
        <fullName evidence="6">MFS transporter</fullName>
    </submittedName>
</protein>
<feature type="transmembrane region" description="Helical" evidence="4">
    <location>
        <begin position="161"/>
        <end position="184"/>
    </location>
</feature>
<dbReference type="AlphaFoldDB" id="A0A3A3GAS8"/>
<feature type="transmembrane region" description="Helical" evidence="4">
    <location>
        <begin position="336"/>
        <end position="356"/>
    </location>
</feature>
<accession>A0A3A3GAS8</accession>
<keyword evidence="3 4" id="KW-0472">Membrane</keyword>
<dbReference type="Pfam" id="PF07690">
    <property type="entry name" value="MFS_1"/>
    <property type="match status" value="1"/>
</dbReference>
<evidence type="ECO:0000256" key="3">
    <source>
        <dbReference type="ARBA" id="ARBA00023136"/>
    </source>
</evidence>
<name>A0A3A3GAS8_9BURK</name>
<dbReference type="Proteomes" id="UP000265955">
    <property type="component" value="Unassembled WGS sequence"/>
</dbReference>
<feature type="transmembrane region" description="Helical" evidence="4">
    <location>
        <begin position="129"/>
        <end position="149"/>
    </location>
</feature>
<gene>
    <name evidence="6" type="ORF">D3871_12770</name>
</gene>
<dbReference type="Gene3D" id="1.20.1250.20">
    <property type="entry name" value="MFS general substrate transporter like domains"/>
    <property type="match status" value="1"/>
</dbReference>
<feature type="transmembrane region" description="Helical" evidence="4">
    <location>
        <begin position="209"/>
        <end position="228"/>
    </location>
</feature>
<keyword evidence="1 4" id="KW-0812">Transmembrane</keyword>
<dbReference type="PROSITE" id="PS50850">
    <property type="entry name" value="MFS"/>
    <property type="match status" value="1"/>
</dbReference>
<feature type="transmembrane region" description="Helical" evidence="4">
    <location>
        <begin position="270"/>
        <end position="292"/>
    </location>
</feature>
<feature type="transmembrane region" description="Helical" evidence="4">
    <location>
        <begin position="362"/>
        <end position="384"/>
    </location>
</feature>
<feature type="domain" description="Major facilitator superfamily (MFS) profile" evidence="5">
    <location>
        <begin position="208"/>
        <end position="392"/>
    </location>
</feature>
<evidence type="ECO:0000313" key="7">
    <source>
        <dbReference type="Proteomes" id="UP000265955"/>
    </source>
</evidence>
<dbReference type="GO" id="GO:0022857">
    <property type="term" value="F:transmembrane transporter activity"/>
    <property type="evidence" value="ECO:0007669"/>
    <property type="project" value="InterPro"/>
</dbReference>
<feature type="transmembrane region" description="Helical" evidence="4">
    <location>
        <begin position="240"/>
        <end position="258"/>
    </location>
</feature>
<evidence type="ECO:0000256" key="1">
    <source>
        <dbReference type="ARBA" id="ARBA00022692"/>
    </source>
</evidence>
<comment type="caution">
    <text evidence="6">The sequence shown here is derived from an EMBL/GenBank/DDBJ whole genome shotgun (WGS) entry which is preliminary data.</text>
</comment>
<sequence length="392" mass="41467">MNQCRKNTLILSIAQALLLVNNITLISINGLLGFALAADKRLATLPVMTYVIGAALSTIAASSFMKHYGRRAGFTVGSLFAVVGVSLGAVAVLMQNFWLLCAATLVSGVYNAFGKYYRFAAADTGPADFKSTAISLVLAGGIVGGVLGPEASKITRDLTHVPFFATYIALILFALFSLAVVRFLDIPQPSEKEKTAKGRPLHQIMRQPTFIVAVLSAAVGYGVMNLMMSATPLAMDVCGLPFNDAALVLQCHVIGMYAPSFFTGSLIKRFGVLKILIAGLVLMFACVGVALSGTTFSHFWWSLAILGVAWNFLYIGGTTLLTESYDPAEKAAVQGINDFLIFGTTSISALASGIVITSRGWASLATISLPLLGITMAAVLSLAIKRRFVVAS</sequence>
<feature type="transmembrane region" description="Helical" evidence="4">
    <location>
        <begin position="72"/>
        <end position="91"/>
    </location>
</feature>
<feature type="transmembrane region" description="Helical" evidence="4">
    <location>
        <begin position="97"/>
        <end position="117"/>
    </location>
</feature>
<organism evidence="6 7">
    <name type="scientific">Noviherbaspirillum saxi</name>
    <dbReference type="NCBI Taxonomy" id="2320863"/>
    <lineage>
        <taxon>Bacteria</taxon>
        <taxon>Pseudomonadati</taxon>
        <taxon>Pseudomonadota</taxon>
        <taxon>Betaproteobacteria</taxon>
        <taxon>Burkholderiales</taxon>
        <taxon>Oxalobacteraceae</taxon>
        <taxon>Noviherbaspirillum</taxon>
    </lineage>
</organism>
<dbReference type="InterPro" id="IPR011701">
    <property type="entry name" value="MFS"/>
</dbReference>
<dbReference type="InterPro" id="IPR020846">
    <property type="entry name" value="MFS_dom"/>
</dbReference>